<protein>
    <submittedName>
        <fullName evidence="1">Uncharacterized protein</fullName>
    </submittedName>
</protein>
<evidence type="ECO:0000313" key="1">
    <source>
        <dbReference type="EMBL" id="SVC44405.1"/>
    </source>
</evidence>
<dbReference type="AlphaFoldDB" id="A0A382M8S6"/>
<feature type="non-terminal residue" evidence="1">
    <location>
        <position position="256"/>
    </location>
</feature>
<dbReference type="EMBL" id="UINC01091549">
    <property type="protein sequence ID" value="SVC44405.1"/>
    <property type="molecule type" value="Genomic_DNA"/>
</dbReference>
<reference evidence="1" key="1">
    <citation type="submission" date="2018-05" db="EMBL/GenBank/DDBJ databases">
        <authorList>
            <person name="Lanie J.A."/>
            <person name="Ng W.-L."/>
            <person name="Kazmierczak K.M."/>
            <person name="Andrzejewski T.M."/>
            <person name="Davidsen T.M."/>
            <person name="Wayne K.J."/>
            <person name="Tettelin H."/>
            <person name="Glass J.I."/>
            <person name="Rusch D."/>
            <person name="Podicherti R."/>
            <person name="Tsui H.-C.T."/>
            <person name="Winkler M.E."/>
        </authorList>
    </citation>
    <scope>NUCLEOTIDE SEQUENCE</scope>
</reference>
<accession>A0A382M8S6</accession>
<sequence>MDKIIVSNSTHREEVSSFGDRDARYIGAAVEALNKPGDIVVIEAQHRSLRDHYVKQILSLLFAASPGVVVNRCKKERDWMISAINQALIKNKVEGKDLSQSKLSEVWIVDLSSSEDFDLLKLARTLVSQFEDAGVCLLVSCSPSITNQDNFCRWSNRLEIPVWIFELPDASAIDAFLEQEAEMGAINQARRLVNELKSLEDDKLERNKVRDTNDPRELAKSITGNVMPLRADIQQQFYSEEHQLEKGAEFFGDQLG</sequence>
<gene>
    <name evidence="1" type="ORF">METZ01_LOCUS297259</name>
</gene>
<proteinExistence type="predicted"/>
<name>A0A382M8S6_9ZZZZ</name>
<organism evidence="1">
    <name type="scientific">marine metagenome</name>
    <dbReference type="NCBI Taxonomy" id="408172"/>
    <lineage>
        <taxon>unclassified sequences</taxon>
        <taxon>metagenomes</taxon>
        <taxon>ecological metagenomes</taxon>
    </lineage>
</organism>